<keyword evidence="2" id="KW-1185">Reference proteome</keyword>
<evidence type="ECO:0000313" key="2">
    <source>
        <dbReference type="Proteomes" id="UP001064896"/>
    </source>
</evidence>
<dbReference type="Pfam" id="PF11523">
    <property type="entry name" value="DUF3223"/>
    <property type="match status" value="1"/>
</dbReference>
<dbReference type="PANTHER" id="PTHR33415:SF12">
    <property type="entry name" value="PROTEIN EMBRYO DEFECTIVE 514"/>
    <property type="match status" value="1"/>
</dbReference>
<evidence type="ECO:0000313" key="1">
    <source>
        <dbReference type="EMBL" id="BCD88221.1"/>
    </source>
</evidence>
<gene>
    <name evidence="1" type="ORF">PSm6_46280</name>
</gene>
<dbReference type="EMBL" id="AP023081">
    <property type="protein sequence ID" value="BCD88221.1"/>
    <property type="molecule type" value="Genomic_DNA"/>
</dbReference>
<dbReference type="PANTHER" id="PTHR33415">
    <property type="entry name" value="PROTEIN EMBRYO DEFECTIVE 514"/>
    <property type="match status" value="1"/>
</dbReference>
<organism evidence="1 2">
    <name type="scientific">Pseudomonas solani</name>
    <dbReference type="NCBI Taxonomy" id="2731552"/>
    <lineage>
        <taxon>Bacteria</taxon>
        <taxon>Pseudomonadati</taxon>
        <taxon>Pseudomonadota</taxon>
        <taxon>Gammaproteobacteria</taxon>
        <taxon>Pseudomonadales</taxon>
        <taxon>Pseudomonadaceae</taxon>
        <taxon>Pseudomonas</taxon>
    </lineage>
</organism>
<dbReference type="Gene3D" id="3.10.450.40">
    <property type="match status" value="1"/>
</dbReference>
<proteinExistence type="predicted"/>
<dbReference type="InterPro" id="IPR044673">
    <property type="entry name" value="DCL-like"/>
</dbReference>
<reference evidence="1" key="1">
    <citation type="submission" date="2020-05" db="EMBL/GenBank/DDBJ databases">
        <title>Complete genome sequence of Pseudomonas sp. Sm006.</title>
        <authorList>
            <person name="Takeuchi K."/>
            <person name="Someya N."/>
        </authorList>
    </citation>
    <scope>NUCLEOTIDE SEQUENCE</scope>
    <source>
        <strain evidence="1">Sm006</strain>
    </source>
</reference>
<accession>A0ABM7LEZ9</accession>
<sequence length="97" mass="10683">MPAKPITLGPRNFAKRGDAIEFLKEMLGRYDLGDRVNSEDAVFLRAALENHPDSAKKIGCGIADFSVRSADFGTRCFWVNRTDGSTEKFSITASIRG</sequence>
<evidence type="ECO:0008006" key="3">
    <source>
        <dbReference type="Google" id="ProtNLM"/>
    </source>
</evidence>
<protein>
    <recommendedName>
        <fullName evidence="3">DUF3223 domain-containing protein</fullName>
    </recommendedName>
</protein>
<dbReference type="Proteomes" id="UP001064896">
    <property type="component" value="Chromosome"/>
</dbReference>
<name>A0ABM7LEZ9_9PSED</name>